<keyword evidence="3" id="KW-1185">Reference proteome</keyword>
<dbReference type="HOGENOM" id="CLU_1949599_0_0_1"/>
<gene>
    <name evidence="2" type="ORF">PHLGIDRAFT_303022</name>
</gene>
<feature type="region of interest" description="Disordered" evidence="1">
    <location>
        <begin position="1"/>
        <end position="77"/>
    </location>
</feature>
<protein>
    <submittedName>
        <fullName evidence="2">Uncharacterized protein</fullName>
    </submittedName>
</protein>
<dbReference type="AlphaFoldDB" id="A0A0C3SB68"/>
<name>A0A0C3SB68_PHLG1</name>
<evidence type="ECO:0000256" key="1">
    <source>
        <dbReference type="SAM" id="MobiDB-lite"/>
    </source>
</evidence>
<accession>A0A0C3SB68</accession>
<organism evidence="2 3">
    <name type="scientific">Phlebiopsis gigantea (strain 11061_1 CR5-6)</name>
    <name type="common">White-rot fungus</name>
    <name type="synonym">Peniophora gigantea</name>
    <dbReference type="NCBI Taxonomy" id="745531"/>
    <lineage>
        <taxon>Eukaryota</taxon>
        <taxon>Fungi</taxon>
        <taxon>Dikarya</taxon>
        <taxon>Basidiomycota</taxon>
        <taxon>Agaricomycotina</taxon>
        <taxon>Agaricomycetes</taxon>
        <taxon>Polyporales</taxon>
        <taxon>Phanerochaetaceae</taxon>
        <taxon>Phlebiopsis</taxon>
    </lineage>
</organism>
<sequence>MHRKATETMWICGKRAGRKPRTRGRRKRDGSADIIRNQRENDRVQGETHAREPGKSEGAKDRNGWERDRSMIGQGRTHTRDLREALAATACCWCEQSAFPKSRFVVGGWVEREGRTRGGSGWVGASGWS</sequence>
<feature type="compositionally biased region" description="Basic residues" evidence="1">
    <location>
        <begin position="15"/>
        <end position="28"/>
    </location>
</feature>
<proteinExistence type="predicted"/>
<dbReference type="Proteomes" id="UP000053257">
    <property type="component" value="Unassembled WGS sequence"/>
</dbReference>
<feature type="compositionally biased region" description="Basic and acidic residues" evidence="1">
    <location>
        <begin position="36"/>
        <end position="70"/>
    </location>
</feature>
<evidence type="ECO:0000313" key="3">
    <source>
        <dbReference type="Proteomes" id="UP000053257"/>
    </source>
</evidence>
<dbReference type="EMBL" id="KN840462">
    <property type="protein sequence ID" value="KIP09782.1"/>
    <property type="molecule type" value="Genomic_DNA"/>
</dbReference>
<evidence type="ECO:0000313" key="2">
    <source>
        <dbReference type="EMBL" id="KIP09782.1"/>
    </source>
</evidence>
<reference evidence="2 3" key="1">
    <citation type="journal article" date="2014" name="PLoS Genet.">
        <title>Analysis of the Phlebiopsis gigantea genome, transcriptome and secretome provides insight into its pioneer colonization strategies of wood.</title>
        <authorList>
            <person name="Hori C."/>
            <person name="Ishida T."/>
            <person name="Igarashi K."/>
            <person name="Samejima M."/>
            <person name="Suzuki H."/>
            <person name="Master E."/>
            <person name="Ferreira P."/>
            <person name="Ruiz-Duenas F.J."/>
            <person name="Held B."/>
            <person name="Canessa P."/>
            <person name="Larrondo L.F."/>
            <person name="Schmoll M."/>
            <person name="Druzhinina I.S."/>
            <person name="Kubicek C.P."/>
            <person name="Gaskell J.A."/>
            <person name="Kersten P."/>
            <person name="St John F."/>
            <person name="Glasner J."/>
            <person name="Sabat G."/>
            <person name="Splinter BonDurant S."/>
            <person name="Syed K."/>
            <person name="Yadav J."/>
            <person name="Mgbeahuruike A.C."/>
            <person name="Kovalchuk A."/>
            <person name="Asiegbu F.O."/>
            <person name="Lackner G."/>
            <person name="Hoffmeister D."/>
            <person name="Rencoret J."/>
            <person name="Gutierrez A."/>
            <person name="Sun H."/>
            <person name="Lindquist E."/>
            <person name="Barry K."/>
            <person name="Riley R."/>
            <person name="Grigoriev I.V."/>
            <person name="Henrissat B."/>
            <person name="Kues U."/>
            <person name="Berka R.M."/>
            <person name="Martinez A.T."/>
            <person name="Covert S.F."/>
            <person name="Blanchette R.A."/>
            <person name="Cullen D."/>
        </authorList>
    </citation>
    <scope>NUCLEOTIDE SEQUENCE [LARGE SCALE GENOMIC DNA]</scope>
    <source>
        <strain evidence="2 3">11061_1 CR5-6</strain>
    </source>
</reference>